<sequence length="69" mass="7841">MLDINLKDSWRKGRSCSPHSAGAYLSIGTVDHQVSKPDFHLCSMGESSSQIHFLPQRNSRKLWNNKKIT</sequence>
<dbReference type="Proteomes" id="UP000823388">
    <property type="component" value="Chromosome 6K"/>
</dbReference>
<evidence type="ECO:0000313" key="2">
    <source>
        <dbReference type="Proteomes" id="UP000823388"/>
    </source>
</evidence>
<name>A0A8T0RIU3_PANVG</name>
<reference evidence="1" key="1">
    <citation type="submission" date="2020-05" db="EMBL/GenBank/DDBJ databases">
        <title>WGS assembly of Panicum virgatum.</title>
        <authorList>
            <person name="Lovell J.T."/>
            <person name="Jenkins J."/>
            <person name="Shu S."/>
            <person name="Juenger T.E."/>
            <person name="Schmutz J."/>
        </authorList>
    </citation>
    <scope>NUCLEOTIDE SEQUENCE</scope>
    <source>
        <strain evidence="1">AP13</strain>
    </source>
</reference>
<proteinExistence type="predicted"/>
<organism evidence="1 2">
    <name type="scientific">Panicum virgatum</name>
    <name type="common">Blackwell switchgrass</name>
    <dbReference type="NCBI Taxonomy" id="38727"/>
    <lineage>
        <taxon>Eukaryota</taxon>
        <taxon>Viridiplantae</taxon>
        <taxon>Streptophyta</taxon>
        <taxon>Embryophyta</taxon>
        <taxon>Tracheophyta</taxon>
        <taxon>Spermatophyta</taxon>
        <taxon>Magnoliopsida</taxon>
        <taxon>Liliopsida</taxon>
        <taxon>Poales</taxon>
        <taxon>Poaceae</taxon>
        <taxon>PACMAD clade</taxon>
        <taxon>Panicoideae</taxon>
        <taxon>Panicodae</taxon>
        <taxon>Paniceae</taxon>
        <taxon>Panicinae</taxon>
        <taxon>Panicum</taxon>
        <taxon>Panicum sect. Hiantes</taxon>
    </lineage>
</organism>
<accession>A0A8T0RIU3</accession>
<evidence type="ECO:0000313" key="1">
    <source>
        <dbReference type="EMBL" id="KAG2584960.1"/>
    </source>
</evidence>
<feature type="non-terminal residue" evidence="1">
    <location>
        <position position="69"/>
    </location>
</feature>
<comment type="caution">
    <text evidence="1">The sequence shown here is derived from an EMBL/GenBank/DDBJ whole genome shotgun (WGS) entry which is preliminary data.</text>
</comment>
<dbReference type="AlphaFoldDB" id="A0A8T0RIU3"/>
<keyword evidence="2" id="KW-1185">Reference proteome</keyword>
<dbReference type="EMBL" id="CM029047">
    <property type="protein sequence ID" value="KAG2584960.1"/>
    <property type="molecule type" value="Genomic_DNA"/>
</dbReference>
<protein>
    <submittedName>
        <fullName evidence="1">Uncharacterized protein</fullName>
    </submittedName>
</protein>
<gene>
    <name evidence="1" type="ORF">PVAP13_6KG364200</name>
</gene>